<evidence type="ECO:0000256" key="1">
    <source>
        <dbReference type="SAM" id="Coils"/>
    </source>
</evidence>
<accession>A0ABQ8RXN3</accession>
<keyword evidence="3" id="KW-1185">Reference proteome</keyword>
<evidence type="ECO:0000313" key="3">
    <source>
        <dbReference type="Proteomes" id="UP001148838"/>
    </source>
</evidence>
<gene>
    <name evidence="2" type="ORF">ANN_27209</name>
</gene>
<dbReference type="InterPro" id="IPR036691">
    <property type="entry name" value="Endo/exonu/phosph_ase_sf"/>
</dbReference>
<keyword evidence="1" id="KW-0175">Coiled coil</keyword>
<dbReference type="EMBL" id="JAJSOF020000040">
    <property type="protein sequence ID" value="KAJ4426395.1"/>
    <property type="molecule type" value="Genomic_DNA"/>
</dbReference>
<proteinExistence type="predicted"/>
<feature type="coiled-coil region" evidence="1">
    <location>
        <begin position="247"/>
        <end position="281"/>
    </location>
</feature>
<sequence length="333" mass="38145">MAGLCEGSNEPPGSLKASKLFKVQGSCILSRHSRCAVRGQRSVKGVGIEGKLGRVSTEFTAKTNPFPDNSLDKPNNRTSLMMEFLQEEGFTLVNKKDNITYMAPNGASTIDLVFYRGKNIKVCGQEILYHSNESPLRKHLPVVTVFQISRTETDNARNVQTESTRTRRLNQTFLQQRTATLEIATDQINREEIEDALETVVEYIREAQIKQRKRIAKPWFDRECYDQRKEALNQLHTAKQSRTKEALRLYSEKRKDYKRIIKEKKNNYIEEQAKKQAEEAQKNPFAAQKQISKVSAAGIQIATWKQHFTSLLNKNQAEEAYPNNQTEEVTSNQ</sequence>
<dbReference type="Proteomes" id="UP001148838">
    <property type="component" value="Unassembled WGS sequence"/>
</dbReference>
<comment type="caution">
    <text evidence="2">The sequence shown here is derived from an EMBL/GenBank/DDBJ whole genome shotgun (WGS) entry which is preliminary data.</text>
</comment>
<dbReference type="Gene3D" id="3.60.10.10">
    <property type="entry name" value="Endonuclease/exonuclease/phosphatase"/>
    <property type="match status" value="1"/>
</dbReference>
<name>A0ABQ8RXN3_PERAM</name>
<organism evidence="2 3">
    <name type="scientific">Periplaneta americana</name>
    <name type="common">American cockroach</name>
    <name type="synonym">Blatta americana</name>
    <dbReference type="NCBI Taxonomy" id="6978"/>
    <lineage>
        <taxon>Eukaryota</taxon>
        <taxon>Metazoa</taxon>
        <taxon>Ecdysozoa</taxon>
        <taxon>Arthropoda</taxon>
        <taxon>Hexapoda</taxon>
        <taxon>Insecta</taxon>
        <taxon>Pterygota</taxon>
        <taxon>Neoptera</taxon>
        <taxon>Polyneoptera</taxon>
        <taxon>Dictyoptera</taxon>
        <taxon>Blattodea</taxon>
        <taxon>Blattoidea</taxon>
        <taxon>Blattidae</taxon>
        <taxon>Blattinae</taxon>
        <taxon>Periplaneta</taxon>
    </lineage>
</organism>
<reference evidence="2 3" key="1">
    <citation type="journal article" date="2022" name="Allergy">
        <title>Genome assembly and annotation of Periplaneta americana reveal a comprehensive cockroach allergen profile.</title>
        <authorList>
            <person name="Wang L."/>
            <person name="Xiong Q."/>
            <person name="Saelim N."/>
            <person name="Wang L."/>
            <person name="Nong W."/>
            <person name="Wan A.T."/>
            <person name="Shi M."/>
            <person name="Liu X."/>
            <person name="Cao Q."/>
            <person name="Hui J.H.L."/>
            <person name="Sookrung N."/>
            <person name="Leung T.F."/>
            <person name="Tungtrongchitr A."/>
            <person name="Tsui S.K.W."/>
        </authorList>
    </citation>
    <scope>NUCLEOTIDE SEQUENCE [LARGE SCALE GENOMIC DNA]</scope>
    <source>
        <strain evidence="2">PWHHKU_190912</strain>
    </source>
</reference>
<evidence type="ECO:0000313" key="2">
    <source>
        <dbReference type="EMBL" id="KAJ4426395.1"/>
    </source>
</evidence>
<protein>
    <submittedName>
        <fullName evidence="2">Uncharacterized protein</fullName>
    </submittedName>
</protein>